<accession>A0A1R1YM07</accession>
<name>A0A1R1YM07_9FUNG</name>
<protein>
    <submittedName>
        <fullName evidence="2">Uncharacterized protein</fullName>
    </submittedName>
</protein>
<evidence type="ECO:0000313" key="3">
    <source>
        <dbReference type="Proteomes" id="UP000187429"/>
    </source>
</evidence>
<feature type="compositionally biased region" description="Basic and acidic residues" evidence="1">
    <location>
        <begin position="1"/>
        <end position="10"/>
    </location>
</feature>
<evidence type="ECO:0000256" key="1">
    <source>
        <dbReference type="SAM" id="MobiDB-lite"/>
    </source>
</evidence>
<comment type="caution">
    <text evidence="2">The sequence shown here is derived from an EMBL/GenBank/DDBJ whole genome shotgun (WGS) entry which is preliminary data.</text>
</comment>
<sequence length="109" mass="12537">MIHSLEHDSLNEQQSAQTPNFKESSVDNKYATDELLDANSTKTSSNLMNDFKKENTISALEKNSDEKSSSEKTFKKINPHKHILFRANYSNILLYLSNAFQVYTPLIFF</sequence>
<keyword evidence="3" id="KW-1185">Reference proteome</keyword>
<proteinExistence type="predicted"/>
<dbReference type="AlphaFoldDB" id="A0A1R1YM07"/>
<gene>
    <name evidence="2" type="ORF">AYI69_g2589</name>
</gene>
<dbReference type="OrthoDB" id="525027at2759"/>
<feature type="region of interest" description="Disordered" evidence="1">
    <location>
        <begin position="1"/>
        <end position="26"/>
    </location>
</feature>
<dbReference type="Proteomes" id="UP000187429">
    <property type="component" value="Unassembled WGS sequence"/>
</dbReference>
<dbReference type="EMBL" id="LSSM01000761">
    <property type="protein sequence ID" value="OMJ27951.1"/>
    <property type="molecule type" value="Genomic_DNA"/>
</dbReference>
<organism evidence="2 3">
    <name type="scientific">Smittium culicis</name>
    <dbReference type="NCBI Taxonomy" id="133412"/>
    <lineage>
        <taxon>Eukaryota</taxon>
        <taxon>Fungi</taxon>
        <taxon>Fungi incertae sedis</taxon>
        <taxon>Zoopagomycota</taxon>
        <taxon>Kickxellomycotina</taxon>
        <taxon>Harpellomycetes</taxon>
        <taxon>Harpellales</taxon>
        <taxon>Legeriomycetaceae</taxon>
        <taxon>Smittium</taxon>
    </lineage>
</organism>
<reference evidence="3" key="1">
    <citation type="submission" date="2017-01" db="EMBL/GenBank/DDBJ databases">
        <authorList>
            <person name="Wang Y."/>
            <person name="White M."/>
            <person name="Kvist S."/>
            <person name="Moncalvo J.-M."/>
        </authorList>
    </citation>
    <scope>NUCLEOTIDE SEQUENCE [LARGE SCALE GENOMIC DNA]</scope>
    <source>
        <strain evidence="3">ID-206-W2</strain>
    </source>
</reference>
<feature type="compositionally biased region" description="Polar residues" evidence="1">
    <location>
        <begin position="11"/>
        <end position="23"/>
    </location>
</feature>
<evidence type="ECO:0000313" key="2">
    <source>
        <dbReference type="EMBL" id="OMJ27951.1"/>
    </source>
</evidence>